<dbReference type="AlphaFoldDB" id="A0A6G0QHD1"/>
<dbReference type="Proteomes" id="UP000486351">
    <property type="component" value="Unassembled WGS sequence"/>
</dbReference>
<reference evidence="2 3" key="1">
    <citation type="submission" date="2018-09" db="EMBL/GenBank/DDBJ databases">
        <title>Genomic investigation of the strawberry pathogen Phytophthora fragariae indicates pathogenicity is determined by transcriptional variation in three key races.</title>
        <authorList>
            <person name="Adams T.M."/>
            <person name="Armitage A.D."/>
            <person name="Sobczyk M.K."/>
            <person name="Bates H.J."/>
            <person name="Dunwell J.M."/>
            <person name="Nellist C.F."/>
            <person name="Harrison R.J."/>
        </authorList>
    </citation>
    <scope>NUCLEOTIDE SEQUENCE [LARGE SCALE GENOMIC DNA]</scope>
    <source>
        <strain evidence="2 3">NOV-77</strain>
    </source>
</reference>
<feature type="chain" id="PRO_5026273938" evidence="1">
    <location>
        <begin position="25"/>
        <end position="53"/>
    </location>
</feature>
<evidence type="ECO:0000256" key="1">
    <source>
        <dbReference type="SAM" id="SignalP"/>
    </source>
</evidence>
<organism evidence="2 3">
    <name type="scientific">Phytophthora fragariae</name>
    <dbReference type="NCBI Taxonomy" id="53985"/>
    <lineage>
        <taxon>Eukaryota</taxon>
        <taxon>Sar</taxon>
        <taxon>Stramenopiles</taxon>
        <taxon>Oomycota</taxon>
        <taxon>Peronosporomycetes</taxon>
        <taxon>Peronosporales</taxon>
        <taxon>Peronosporaceae</taxon>
        <taxon>Phytophthora</taxon>
    </lineage>
</organism>
<feature type="signal peptide" evidence="1">
    <location>
        <begin position="1"/>
        <end position="24"/>
    </location>
</feature>
<sequence>MFTLFCRVFVIAAILGQRALKSLAYCVEEFIAVVVGQTGGCGRLHRHPLGGLG</sequence>
<gene>
    <name evidence="2" type="ORF">PF008_g26342</name>
</gene>
<keyword evidence="1" id="KW-0732">Signal</keyword>
<comment type="caution">
    <text evidence="2">The sequence shown here is derived from an EMBL/GenBank/DDBJ whole genome shotgun (WGS) entry which is preliminary data.</text>
</comment>
<proteinExistence type="predicted"/>
<evidence type="ECO:0000313" key="2">
    <source>
        <dbReference type="EMBL" id="KAE9287676.1"/>
    </source>
</evidence>
<evidence type="ECO:0000313" key="3">
    <source>
        <dbReference type="Proteomes" id="UP000486351"/>
    </source>
</evidence>
<accession>A0A6G0QHD1</accession>
<dbReference type="EMBL" id="QXFY01003187">
    <property type="protein sequence ID" value="KAE9287676.1"/>
    <property type="molecule type" value="Genomic_DNA"/>
</dbReference>
<name>A0A6G0QHD1_9STRA</name>
<protein>
    <submittedName>
        <fullName evidence="2">Uncharacterized protein</fullName>
    </submittedName>
</protein>